<proteinExistence type="predicted"/>
<organism evidence="1 2">
    <name type="scientific">Gordonibacter urolithinfaciens</name>
    <dbReference type="NCBI Taxonomy" id="1335613"/>
    <lineage>
        <taxon>Bacteria</taxon>
        <taxon>Bacillati</taxon>
        <taxon>Actinomycetota</taxon>
        <taxon>Coriobacteriia</taxon>
        <taxon>Eggerthellales</taxon>
        <taxon>Eggerthellaceae</taxon>
        <taxon>Gordonibacter</taxon>
    </lineage>
</organism>
<dbReference type="InterPro" id="IPR053842">
    <property type="entry name" value="NikA-like"/>
</dbReference>
<protein>
    <submittedName>
        <fullName evidence="1">Plasmid mobilization relaxosome protein MobC</fullName>
    </submittedName>
</protein>
<comment type="caution">
    <text evidence="1">The sequence shown here is derived from an EMBL/GenBank/DDBJ whole genome shotgun (WGS) entry which is preliminary data.</text>
</comment>
<dbReference type="EMBL" id="WPOC01000043">
    <property type="protein sequence ID" value="MVN16717.1"/>
    <property type="molecule type" value="Genomic_DNA"/>
</dbReference>
<name>A0A6N8ILF2_9ACTN</name>
<gene>
    <name evidence="1" type="primary">mobC</name>
    <name evidence="1" type="ORF">GO738_15435</name>
</gene>
<keyword evidence="2" id="KW-1185">Reference proteome</keyword>
<evidence type="ECO:0000313" key="2">
    <source>
        <dbReference type="Proteomes" id="UP000468327"/>
    </source>
</evidence>
<dbReference type="Pfam" id="PF21983">
    <property type="entry name" value="NikA-like"/>
    <property type="match status" value="1"/>
</dbReference>
<evidence type="ECO:0000313" key="1">
    <source>
        <dbReference type="EMBL" id="MVN16717.1"/>
    </source>
</evidence>
<dbReference type="Proteomes" id="UP000468327">
    <property type="component" value="Unassembled WGS sequence"/>
</dbReference>
<dbReference type="AlphaFoldDB" id="A0A6N8ILF2"/>
<accession>A0A6N8ILF2</accession>
<reference evidence="1 2" key="1">
    <citation type="submission" date="2019-11" db="EMBL/GenBank/DDBJ databases">
        <title>Whole genome shotgun sequencing (WGS) data from Adlercreutzia equolifaciens ResAG-91, Eggerthella lenta MRI-F36, MRI-F37, MRI-F40, ResAG-49, ResAG-88, ResAG-121, ResAG-145, and Gordonibacter sp. ResAG-5, ResAG-26, ResAG-43, ResAG-50, ResAG-59.</title>
        <authorList>
            <person name="Stoll D.A."/>
            <person name="Danylec N."/>
            <person name="Franz C.M.A.P."/>
            <person name="Huch M."/>
        </authorList>
    </citation>
    <scope>NUCLEOTIDE SEQUENCE [LARGE SCALE GENOMIC DNA]</scope>
    <source>
        <strain evidence="1 2">ResAG-59</strain>
    </source>
</reference>
<sequence length="109" mass="11824">MERRTRKATVRLTEDELARLKAAAGAAGWSQEAYLRALIGGIEPKPKPPPDYLAMARELHAIGSNLNQIARKAHVLNVVDAARYDAEARKLEAALAEIAAAVKEPGRRG</sequence>
<dbReference type="RefSeq" id="WP_013978588.1">
    <property type="nucleotide sequence ID" value="NZ_JAJCNT010000019.1"/>
</dbReference>